<dbReference type="EMBL" id="KZ826332">
    <property type="protein sequence ID" value="PYI08835.1"/>
    <property type="molecule type" value="Genomic_DNA"/>
</dbReference>
<evidence type="ECO:0000313" key="2">
    <source>
        <dbReference type="EMBL" id="PYI08835.1"/>
    </source>
</evidence>
<accession>A0A319EME8</accession>
<dbReference type="InterPro" id="IPR000719">
    <property type="entry name" value="Prot_kinase_dom"/>
</dbReference>
<reference evidence="2 3" key="1">
    <citation type="submission" date="2018-02" db="EMBL/GenBank/DDBJ databases">
        <title>The genomes of Aspergillus section Nigri reveals drivers in fungal speciation.</title>
        <authorList>
            <consortium name="DOE Joint Genome Institute"/>
            <person name="Vesth T.C."/>
            <person name="Nybo J."/>
            <person name="Theobald S."/>
            <person name="Brandl J."/>
            <person name="Frisvad J.C."/>
            <person name="Nielsen K.F."/>
            <person name="Lyhne E.K."/>
            <person name="Kogle M.E."/>
            <person name="Kuo A."/>
            <person name="Riley R."/>
            <person name="Clum A."/>
            <person name="Nolan M."/>
            <person name="Lipzen A."/>
            <person name="Salamov A."/>
            <person name="Henrissat B."/>
            <person name="Wiebenga A."/>
            <person name="De vries R.P."/>
            <person name="Grigoriev I.V."/>
            <person name="Mortensen U.H."/>
            <person name="Andersen M.R."/>
            <person name="Baker S.E."/>
        </authorList>
    </citation>
    <scope>NUCLEOTIDE SEQUENCE [LARGE SCALE GENOMIC DNA]</scope>
    <source>
        <strain evidence="2 3">CBS 121057</strain>
    </source>
</reference>
<evidence type="ECO:0000259" key="1">
    <source>
        <dbReference type="PROSITE" id="PS50011"/>
    </source>
</evidence>
<dbReference type="OrthoDB" id="4062651at2759"/>
<dbReference type="InterPro" id="IPR053235">
    <property type="entry name" value="Ser_Thr_kinase"/>
</dbReference>
<dbReference type="AlphaFoldDB" id="A0A319EME8"/>
<protein>
    <submittedName>
        <fullName evidence="2">Kinase-like protein</fullName>
    </submittedName>
</protein>
<name>A0A319EME8_ASPSB</name>
<sequence>MSPTSTSTVPEVYTGQSGCKYRVERVLQEETSPPRQVYLAGSGDRKFILKYIHAVNYHYLEDINNRLRNSAEHVRLTQDRIPEKSMFVFEYLKDHLLHLAQKDLPIDTTKRILKDALLGLAELHDQDIVHTDIKADNILIDWEDHQEGISVRKVQIGDLEDAAHIPAGSDMIGKQAGNWMWRSPEAHASGPVNKPSDIFSFALVCICAVHKRVIFAVGDEELEEGVDPLAIVIERQISYFADEEGIDAFLKHLGDDNPWVRVFEVVRDGFGKDNPRRPFALWKGVDEDFKSLICAMTKFDPGKRITAREALAHKWFEGV</sequence>
<proteinExistence type="predicted"/>
<dbReference type="SUPFAM" id="SSF56112">
    <property type="entry name" value="Protein kinase-like (PK-like)"/>
    <property type="match status" value="1"/>
</dbReference>
<feature type="domain" description="Protein kinase" evidence="1">
    <location>
        <begin position="1"/>
        <end position="316"/>
    </location>
</feature>
<dbReference type="PROSITE" id="PS50011">
    <property type="entry name" value="PROTEIN_KINASE_DOM"/>
    <property type="match status" value="1"/>
</dbReference>
<dbReference type="Gene3D" id="1.10.510.10">
    <property type="entry name" value="Transferase(Phosphotransferase) domain 1"/>
    <property type="match status" value="1"/>
</dbReference>
<dbReference type="InterPro" id="IPR011009">
    <property type="entry name" value="Kinase-like_dom_sf"/>
</dbReference>
<dbReference type="GO" id="GO:0004674">
    <property type="term" value="F:protein serine/threonine kinase activity"/>
    <property type="evidence" value="ECO:0007669"/>
    <property type="project" value="TreeGrafter"/>
</dbReference>
<dbReference type="GO" id="GO:0005524">
    <property type="term" value="F:ATP binding"/>
    <property type="evidence" value="ECO:0007669"/>
    <property type="project" value="InterPro"/>
</dbReference>
<dbReference type="PANTHER" id="PTHR24361">
    <property type="entry name" value="MITOGEN-ACTIVATED KINASE KINASE KINASE"/>
    <property type="match status" value="1"/>
</dbReference>
<keyword evidence="2" id="KW-0418">Kinase</keyword>
<dbReference type="Proteomes" id="UP000248423">
    <property type="component" value="Unassembled WGS sequence"/>
</dbReference>
<dbReference type="SMART" id="SM00220">
    <property type="entry name" value="S_TKc"/>
    <property type="match status" value="1"/>
</dbReference>
<gene>
    <name evidence="2" type="ORF">BO78DRAFT_395413</name>
</gene>
<organism evidence="2 3">
    <name type="scientific">Aspergillus sclerotiicarbonarius (strain CBS 121057 / IBT 28362)</name>
    <dbReference type="NCBI Taxonomy" id="1448318"/>
    <lineage>
        <taxon>Eukaryota</taxon>
        <taxon>Fungi</taxon>
        <taxon>Dikarya</taxon>
        <taxon>Ascomycota</taxon>
        <taxon>Pezizomycotina</taxon>
        <taxon>Eurotiomycetes</taxon>
        <taxon>Eurotiomycetidae</taxon>
        <taxon>Eurotiales</taxon>
        <taxon>Aspergillaceae</taxon>
        <taxon>Aspergillus</taxon>
        <taxon>Aspergillus subgen. Circumdati</taxon>
    </lineage>
</organism>
<dbReference type="GO" id="GO:0005737">
    <property type="term" value="C:cytoplasm"/>
    <property type="evidence" value="ECO:0007669"/>
    <property type="project" value="TreeGrafter"/>
</dbReference>
<dbReference type="PROSITE" id="PS00108">
    <property type="entry name" value="PROTEIN_KINASE_ST"/>
    <property type="match status" value="1"/>
</dbReference>
<keyword evidence="2" id="KW-0808">Transferase</keyword>
<evidence type="ECO:0000313" key="3">
    <source>
        <dbReference type="Proteomes" id="UP000248423"/>
    </source>
</evidence>
<dbReference type="STRING" id="1448318.A0A319EME8"/>
<dbReference type="InterPro" id="IPR008271">
    <property type="entry name" value="Ser/Thr_kinase_AS"/>
</dbReference>
<dbReference type="Pfam" id="PF00069">
    <property type="entry name" value="Pkinase"/>
    <property type="match status" value="1"/>
</dbReference>
<dbReference type="VEuPathDB" id="FungiDB:BO78DRAFT_395413"/>
<keyword evidence="3" id="KW-1185">Reference proteome</keyword>